<dbReference type="SUPFAM" id="SSF55620">
    <property type="entry name" value="Tetrahydrobiopterin biosynthesis enzymes-like"/>
    <property type="match status" value="1"/>
</dbReference>
<reference evidence="9" key="1">
    <citation type="journal article" date="2019" name="Int. J. Syst. Evol. Microbiol.">
        <title>The Global Catalogue of Microorganisms (GCM) 10K type strain sequencing project: providing services to taxonomists for standard genome sequencing and annotation.</title>
        <authorList>
            <consortium name="The Broad Institute Genomics Platform"/>
            <consortium name="The Broad Institute Genome Sequencing Center for Infectious Disease"/>
            <person name="Wu L."/>
            <person name="Ma J."/>
        </authorList>
    </citation>
    <scope>NUCLEOTIDE SEQUENCE [LARGE SCALE GENOMIC DNA]</scope>
    <source>
        <strain evidence="9">JCM 17024</strain>
    </source>
</reference>
<comment type="function">
    <text evidence="6">Catalyzes the conversion of 7,8-dihydroneopterin to 6-hydroxymethyl-7,8-dihydropterin.</text>
</comment>
<keyword evidence="9" id="KW-1185">Reference proteome</keyword>
<dbReference type="Gene3D" id="3.30.1130.10">
    <property type="match status" value="1"/>
</dbReference>
<dbReference type="EMBL" id="BAABCP010000001">
    <property type="protein sequence ID" value="GAA3932451.1"/>
    <property type="molecule type" value="Genomic_DNA"/>
</dbReference>
<dbReference type="EC" id="4.1.2.25" evidence="6"/>
<dbReference type="InterPro" id="IPR006157">
    <property type="entry name" value="FolB_dom"/>
</dbReference>
<keyword evidence="4 6" id="KW-0289">Folate biosynthesis</keyword>
<evidence type="ECO:0000256" key="1">
    <source>
        <dbReference type="ARBA" id="ARBA00001353"/>
    </source>
</evidence>
<evidence type="ECO:0000256" key="5">
    <source>
        <dbReference type="ARBA" id="ARBA00023239"/>
    </source>
</evidence>
<accession>A0ABP7MZM2</accession>
<dbReference type="Pfam" id="PF02152">
    <property type="entry name" value="FolB"/>
    <property type="match status" value="1"/>
</dbReference>
<protein>
    <recommendedName>
        <fullName evidence="6">7,8-dihydroneopterin aldolase</fullName>
        <ecNumber evidence="6">4.1.2.25</ecNumber>
    </recommendedName>
</protein>
<dbReference type="PANTHER" id="PTHR42844:SF1">
    <property type="entry name" value="DIHYDRONEOPTERIN ALDOLASE 1-RELATED"/>
    <property type="match status" value="1"/>
</dbReference>
<dbReference type="InterPro" id="IPR006156">
    <property type="entry name" value="Dihydroneopterin_aldolase"/>
</dbReference>
<keyword evidence="5 6" id="KW-0456">Lyase</keyword>
<comment type="catalytic activity">
    <reaction evidence="1 6">
        <text>7,8-dihydroneopterin = 6-hydroxymethyl-7,8-dihydropterin + glycolaldehyde</text>
        <dbReference type="Rhea" id="RHEA:10540"/>
        <dbReference type="ChEBI" id="CHEBI:17001"/>
        <dbReference type="ChEBI" id="CHEBI:17071"/>
        <dbReference type="ChEBI" id="CHEBI:44841"/>
        <dbReference type="EC" id="4.1.2.25"/>
    </reaction>
</comment>
<gene>
    <name evidence="8" type="primary">folB</name>
    <name evidence="8" type="ORF">GCM10022383_08720</name>
</gene>
<dbReference type="InterPro" id="IPR043133">
    <property type="entry name" value="GTP-CH-I_C/QueF"/>
</dbReference>
<comment type="similarity">
    <text evidence="3 6">Belongs to the DHNA family.</text>
</comment>
<sequence>MDLLDEIVLTGLTVFGHHGVFDFERRDGQEFTIDLRLGLPLGAAAASDDVTDTVHYGELADRVAAIVAGEPVNLIETLAQRIADAVLEDERVKVVTVTVHKPHAPIAQTFADVAVSVHRMQKEAPAWTSD</sequence>
<dbReference type="NCBIfam" id="TIGR00526">
    <property type="entry name" value="folB_dom"/>
    <property type="match status" value="1"/>
</dbReference>
<evidence type="ECO:0000256" key="2">
    <source>
        <dbReference type="ARBA" id="ARBA00005013"/>
    </source>
</evidence>
<comment type="pathway">
    <text evidence="2 6">Cofactor biosynthesis; tetrahydrofolate biosynthesis; 2-amino-4-hydroxy-6-hydroxymethyl-7,8-dihydropteridine diphosphate from 7,8-dihydroneopterin triphosphate: step 3/4.</text>
</comment>
<evidence type="ECO:0000313" key="9">
    <source>
        <dbReference type="Proteomes" id="UP001501591"/>
    </source>
</evidence>
<feature type="domain" description="Dihydroneopterin aldolase/epimerase" evidence="7">
    <location>
        <begin position="7"/>
        <end position="119"/>
    </location>
</feature>
<evidence type="ECO:0000256" key="3">
    <source>
        <dbReference type="ARBA" id="ARBA00005708"/>
    </source>
</evidence>
<dbReference type="RefSeq" id="WP_344818291.1">
    <property type="nucleotide sequence ID" value="NZ_BAABCP010000001.1"/>
</dbReference>
<evidence type="ECO:0000256" key="4">
    <source>
        <dbReference type="ARBA" id="ARBA00022909"/>
    </source>
</evidence>
<dbReference type="Proteomes" id="UP001501591">
    <property type="component" value="Unassembled WGS sequence"/>
</dbReference>
<name>A0ABP7MZM2_9MICO</name>
<dbReference type="SMART" id="SM00905">
    <property type="entry name" value="FolB"/>
    <property type="match status" value="1"/>
</dbReference>
<proteinExistence type="inferred from homology"/>
<dbReference type="PANTHER" id="PTHR42844">
    <property type="entry name" value="DIHYDRONEOPTERIN ALDOLASE 1-RELATED"/>
    <property type="match status" value="1"/>
</dbReference>
<evidence type="ECO:0000313" key="8">
    <source>
        <dbReference type="EMBL" id="GAA3932451.1"/>
    </source>
</evidence>
<evidence type="ECO:0000256" key="6">
    <source>
        <dbReference type="RuleBase" id="RU362079"/>
    </source>
</evidence>
<comment type="caution">
    <text evidence="8">The sequence shown here is derived from an EMBL/GenBank/DDBJ whole genome shotgun (WGS) entry which is preliminary data.</text>
</comment>
<organism evidence="8 9">
    <name type="scientific">Microbacterium soli</name>
    <dbReference type="NCBI Taxonomy" id="446075"/>
    <lineage>
        <taxon>Bacteria</taxon>
        <taxon>Bacillati</taxon>
        <taxon>Actinomycetota</taxon>
        <taxon>Actinomycetes</taxon>
        <taxon>Micrococcales</taxon>
        <taxon>Microbacteriaceae</taxon>
        <taxon>Microbacterium</taxon>
    </lineage>
</organism>
<dbReference type="NCBIfam" id="TIGR00525">
    <property type="entry name" value="folB"/>
    <property type="match status" value="1"/>
</dbReference>
<evidence type="ECO:0000259" key="7">
    <source>
        <dbReference type="SMART" id="SM00905"/>
    </source>
</evidence>
<dbReference type="CDD" id="cd00534">
    <property type="entry name" value="DHNA_DHNTPE"/>
    <property type="match status" value="1"/>
</dbReference>